<feature type="compositionally biased region" description="Basic and acidic residues" evidence="1">
    <location>
        <begin position="296"/>
        <end position="305"/>
    </location>
</feature>
<keyword evidence="2" id="KW-1133">Transmembrane helix</keyword>
<feature type="transmembrane region" description="Helical" evidence="2">
    <location>
        <begin position="28"/>
        <end position="45"/>
    </location>
</feature>
<keyword evidence="5" id="KW-1185">Reference proteome</keyword>
<dbReference type="Proteomes" id="UP000029914">
    <property type="component" value="Chromosome"/>
</dbReference>
<dbReference type="eggNOG" id="ENOG5033Y1Q">
    <property type="taxonomic scope" value="Bacteria"/>
</dbReference>
<feature type="transmembrane region" description="Helical" evidence="2">
    <location>
        <begin position="51"/>
        <end position="71"/>
    </location>
</feature>
<dbReference type="EMBL" id="CP006764">
    <property type="protein sequence ID" value="AIT61848.1"/>
    <property type="molecule type" value="Genomic_DNA"/>
</dbReference>
<dbReference type="Pfam" id="PF20570">
    <property type="entry name" value="DUF6779"/>
    <property type="match status" value="1"/>
</dbReference>
<keyword evidence="2" id="KW-0812">Transmembrane</keyword>
<evidence type="ECO:0000259" key="3">
    <source>
        <dbReference type="Pfam" id="PF20570"/>
    </source>
</evidence>
<dbReference type="OrthoDB" id="4409518at2"/>
<feature type="compositionally biased region" description="Basic and acidic residues" evidence="1">
    <location>
        <begin position="169"/>
        <end position="186"/>
    </location>
</feature>
<feature type="region of interest" description="Disordered" evidence="1">
    <location>
        <begin position="169"/>
        <end position="342"/>
    </location>
</feature>
<protein>
    <recommendedName>
        <fullName evidence="3">DUF6779 domain-containing protein</fullName>
    </recommendedName>
</protein>
<proteinExistence type="predicted"/>
<feature type="compositionally biased region" description="Basic and acidic residues" evidence="1">
    <location>
        <begin position="331"/>
        <end position="342"/>
    </location>
</feature>
<name>A0A097II96_9CORY</name>
<dbReference type="InterPro" id="IPR046706">
    <property type="entry name" value="DUF6779"/>
</dbReference>
<evidence type="ECO:0000256" key="2">
    <source>
        <dbReference type="SAM" id="Phobius"/>
    </source>
</evidence>
<feature type="domain" description="DUF6779" evidence="3">
    <location>
        <begin position="52"/>
        <end position="156"/>
    </location>
</feature>
<feature type="compositionally biased region" description="Polar residues" evidence="1">
    <location>
        <begin position="11"/>
        <end position="20"/>
    </location>
</feature>
<dbReference type="RefSeq" id="WP_018022827.1">
    <property type="nucleotide sequence ID" value="NZ_AQUX01000013.1"/>
</dbReference>
<evidence type="ECO:0000313" key="5">
    <source>
        <dbReference type="Proteomes" id="UP000029914"/>
    </source>
</evidence>
<dbReference type="AlphaFoldDB" id="A0A097II96"/>
<sequence length="342" mass="36451">MNEENLAGEYTQDNGQEQATGSGSGQTALILLIVVAVLASVVMLFTDSNNALKIALLAALWAAIIGFFLVYRYRAQVKDADARIALTRQLHAAELEQARAQAAPAANPAAAGDEGLNTQILVELREEIAGLRAQLEELSGYRFDYEPEAIRAEAKRIMEVEARAANQRVAEEMASEREARAAREPESVVPEPVAPEPEPVAPEPETPRAASAPVDEETSGRGLPTRGPVSPANPFTPSGAETAEHGVVPDNGEAPAGGSHRRPTGAPSEEAVAGRVGRQDFRQSGTNPLSALITENSRREAEKAEPAPTRGGGRRRRDENNTGVSVADLMKNLRKESSEGQE</sequence>
<feature type="region of interest" description="Disordered" evidence="1">
    <location>
        <begin position="1"/>
        <end position="20"/>
    </location>
</feature>
<accession>A0A097II96</accession>
<feature type="compositionally biased region" description="Pro residues" evidence="1">
    <location>
        <begin position="192"/>
        <end position="204"/>
    </location>
</feature>
<gene>
    <name evidence="4" type="ORF">CDOO_11695</name>
</gene>
<evidence type="ECO:0000313" key="4">
    <source>
        <dbReference type="EMBL" id="AIT61848.1"/>
    </source>
</evidence>
<feature type="compositionally biased region" description="Polar residues" evidence="1">
    <location>
        <begin position="282"/>
        <end position="295"/>
    </location>
</feature>
<dbReference type="KEGG" id="cdo:CDOO_11695"/>
<organism evidence="4 5">
    <name type="scientific">Corynebacterium doosanense CAU 212 = DSM 45436</name>
    <dbReference type="NCBI Taxonomy" id="558173"/>
    <lineage>
        <taxon>Bacteria</taxon>
        <taxon>Bacillati</taxon>
        <taxon>Actinomycetota</taxon>
        <taxon>Actinomycetes</taxon>
        <taxon>Mycobacteriales</taxon>
        <taxon>Corynebacteriaceae</taxon>
        <taxon>Corynebacterium</taxon>
    </lineage>
</organism>
<keyword evidence="2" id="KW-0472">Membrane</keyword>
<dbReference type="HOGENOM" id="CLU_056332_0_0_11"/>
<dbReference type="STRING" id="558173.CDOO_11695"/>
<reference evidence="4 5" key="1">
    <citation type="submission" date="2013-09" db="EMBL/GenBank/DDBJ databases">
        <title>Complete genome sequence of Corynebacterium doosanense CAU 212(T) (=DSM 45436(T)), isolated from activated sludge.</title>
        <authorList>
            <person name="Schaffert L."/>
            <person name="Albersmeier A."/>
            <person name="Kalinowski J."/>
            <person name="Ruckert C."/>
        </authorList>
    </citation>
    <scope>NUCLEOTIDE SEQUENCE [LARGE SCALE GENOMIC DNA]</scope>
    <source>
        <strain evidence="4 5">CAU 212</strain>
    </source>
</reference>
<evidence type="ECO:0000256" key="1">
    <source>
        <dbReference type="SAM" id="MobiDB-lite"/>
    </source>
</evidence>